<keyword evidence="1" id="KW-0479">Metal-binding</keyword>
<gene>
    <name evidence="3" type="ORF">O6P43_021405</name>
</gene>
<dbReference type="KEGG" id="qsa:O6P43_021405"/>
<evidence type="ECO:0000259" key="2">
    <source>
        <dbReference type="PROSITE" id="PS50157"/>
    </source>
</evidence>
<dbReference type="AlphaFoldDB" id="A0AAD7LAR5"/>
<dbReference type="GO" id="GO:0008270">
    <property type="term" value="F:zinc ion binding"/>
    <property type="evidence" value="ECO:0007669"/>
    <property type="project" value="UniProtKB-KW"/>
</dbReference>
<sequence length="212" mass="23938">MQYSMAGNNNWNLMRQGTYDVPTLSYAYRNLRPSTQIACRVCSQAFASNQELITHIEIHMLQQEINTTRQYNQFIRSNLVMASTQRQLMMLISNANRPNFNFQAPTMPALSRGANAFHRGSSPMIVAPTMPALQQTQQVASFPRDNIAVAPQPVPVQQSRPIRMMMEELPIGEDGTLPLIEQLERPIKRSRVVGDFEESDADASNLDLSLKL</sequence>
<reference evidence="3" key="1">
    <citation type="journal article" date="2023" name="Science">
        <title>Elucidation of the pathway for biosynthesis of saponin adjuvants from the soapbark tree.</title>
        <authorList>
            <person name="Reed J."/>
            <person name="Orme A."/>
            <person name="El-Demerdash A."/>
            <person name="Owen C."/>
            <person name="Martin L.B.B."/>
            <person name="Misra R.C."/>
            <person name="Kikuchi S."/>
            <person name="Rejzek M."/>
            <person name="Martin A.C."/>
            <person name="Harkess A."/>
            <person name="Leebens-Mack J."/>
            <person name="Louveau T."/>
            <person name="Stephenson M.J."/>
            <person name="Osbourn A."/>
        </authorList>
    </citation>
    <scope>NUCLEOTIDE SEQUENCE</scope>
    <source>
        <strain evidence="3">S10</strain>
    </source>
</reference>
<dbReference type="PROSITE" id="PS00028">
    <property type="entry name" value="ZINC_FINGER_C2H2_1"/>
    <property type="match status" value="1"/>
</dbReference>
<evidence type="ECO:0000313" key="3">
    <source>
        <dbReference type="EMBL" id="KAJ7954694.1"/>
    </source>
</evidence>
<keyword evidence="1" id="KW-0862">Zinc</keyword>
<dbReference type="EMBL" id="JARAOO010000009">
    <property type="protein sequence ID" value="KAJ7954694.1"/>
    <property type="molecule type" value="Genomic_DNA"/>
</dbReference>
<keyword evidence="4" id="KW-1185">Reference proteome</keyword>
<dbReference type="Proteomes" id="UP001163823">
    <property type="component" value="Chromosome 9"/>
</dbReference>
<name>A0AAD7LAR5_QUISA</name>
<dbReference type="InterPro" id="IPR013087">
    <property type="entry name" value="Znf_C2H2_type"/>
</dbReference>
<evidence type="ECO:0000256" key="1">
    <source>
        <dbReference type="PROSITE-ProRule" id="PRU00042"/>
    </source>
</evidence>
<dbReference type="PROSITE" id="PS50157">
    <property type="entry name" value="ZINC_FINGER_C2H2_2"/>
    <property type="match status" value="1"/>
</dbReference>
<accession>A0AAD7LAR5</accession>
<evidence type="ECO:0000313" key="4">
    <source>
        <dbReference type="Proteomes" id="UP001163823"/>
    </source>
</evidence>
<keyword evidence="1" id="KW-0863">Zinc-finger</keyword>
<proteinExistence type="predicted"/>
<protein>
    <submittedName>
        <fullName evidence="3">Zinc finger, C2H</fullName>
    </submittedName>
</protein>
<comment type="caution">
    <text evidence="3">The sequence shown here is derived from an EMBL/GenBank/DDBJ whole genome shotgun (WGS) entry which is preliminary data.</text>
</comment>
<organism evidence="3 4">
    <name type="scientific">Quillaja saponaria</name>
    <name type="common">Soap bark tree</name>
    <dbReference type="NCBI Taxonomy" id="32244"/>
    <lineage>
        <taxon>Eukaryota</taxon>
        <taxon>Viridiplantae</taxon>
        <taxon>Streptophyta</taxon>
        <taxon>Embryophyta</taxon>
        <taxon>Tracheophyta</taxon>
        <taxon>Spermatophyta</taxon>
        <taxon>Magnoliopsida</taxon>
        <taxon>eudicotyledons</taxon>
        <taxon>Gunneridae</taxon>
        <taxon>Pentapetalae</taxon>
        <taxon>rosids</taxon>
        <taxon>fabids</taxon>
        <taxon>Fabales</taxon>
        <taxon>Quillajaceae</taxon>
        <taxon>Quillaja</taxon>
    </lineage>
</organism>
<feature type="domain" description="C2H2-type" evidence="2">
    <location>
        <begin position="37"/>
        <end position="64"/>
    </location>
</feature>